<dbReference type="RefSeq" id="WP_211875752.1">
    <property type="nucleotide sequence ID" value="NZ_JAAEDH010000023.1"/>
</dbReference>
<dbReference type="Gene3D" id="3.40.190.10">
    <property type="entry name" value="Periplasmic binding protein-like II"/>
    <property type="match status" value="2"/>
</dbReference>
<dbReference type="InterPro" id="IPR050682">
    <property type="entry name" value="ModA/WtpA"/>
</dbReference>
<dbReference type="GO" id="GO:0015689">
    <property type="term" value="P:molybdate ion transport"/>
    <property type="evidence" value="ECO:0007669"/>
    <property type="project" value="TreeGrafter"/>
</dbReference>
<accession>A0AAF1K0R7</accession>
<evidence type="ECO:0000313" key="2">
    <source>
        <dbReference type="EMBL" id="MBR0656888.1"/>
    </source>
</evidence>
<feature type="chain" id="PRO_5041899180" evidence="1">
    <location>
        <begin position="25"/>
        <end position="257"/>
    </location>
</feature>
<feature type="signal peptide" evidence="1">
    <location>
        <begin position="1"/>
        <end position="24"/>
    </location>
</feature>
<reference evidence="2" key="2">
    <citation type="journal article" date="2021" name="Syst. Appl. Microbiol.">
        <title>Roseomonas hellenica sp. nov., isolated from roots of wild-growing Alkanna tinctoria.</title>
        <authorList>
            <person name="Rat A."/>
            <person name="Naranjo H.D."/>
            <person name="Lebbe L."/>
            <person name="Cnockaert M."/>
            <person name="Krigas N."/>
            <person name="Grigoriadou K."/>
            <person name="Maloupa E."/>
            <person name="Willems A."/>
        </authorList>
    </citation>
    <scope>NUCLEOTIDE SEQUENCE</scope>
    <source>
        <strain evidence="2">LMG 28251</strain>
    </source>
</reference>
<sequence length="257" mass="26959">MTMMMLRRACLAALLLAMPGLATAADIRVMISGAFFEPFRQVVPQFERATGHRVVTIQGASMGNAPDAIPVRLARGEVAEVMILAAPALDALIASGQAAPGSRVDLVRSLIGMSVRAGARRWDISTEEGFVRALREASSIAYSASASGTYFSQTLLQRMGLEAEIGPKARRILSERVGAVVARGDAELGLQQVSELLPIAGLDFIGVLPPSVQQATIFSAGIGTRAEEPAAARALVAFLAGPEVVEAIRAAGLEPLR</sequence>
<dbReference type="Proteomes" id="UP001196068">
    <property type="component" value="Unassembled WGS sequence"/>
</dbReference>
<dbReference type="PANTHER" id="PTHR30632">
    <property type="entry name" value="MOLYBDATE-BINDING PERIPLASMIC PROTEIN"/>
    <property type="match status" value="1"/>
</dbReference>
<dbReference type="PANTHER" id="PTHR30632:SF11">
    <property type="entry name" value="BLR4797 PROTEIN"/>
    <property type="match status" value="1"/>
</dbReference>
<comment type="caution">
    <text evidence="2">The sequence shown here is derived from an EMBL/GenBank/DDBJ whole genome shotgun (WGS) entry which is preliminary data.</text>
</comment>
<keyword evidence="1" id="KW-0732">Signal</keyword>
<dbReference type="GO" id="GO:0030973">
    <property type="term" value="F:molybdate ion binding"/>
    <property type="evidence" value="ECO:0007669"/>
    <property type="project" value="TreeGrafter"/>
</dbReference>
<dbReference type="SUPFAM" id="SSF53850">
    <property type="entry name" value="Periplasmic binding protein-like II"/>
    <property type="match status" value="1"/>
</dbReference>
<dbReference type="EMBL" id="JAAEDH010000023">
    <property type="protein sequence ID" value="MBR0656888.1"/>
    <property type="molecule type" value="Genomic_DNA"/>
</dbReference>
<evidence type="ECO:0000313" key="3">
    <source>
        <dbReference type="Proteomes" id="UP001196068"/>
    </source>
</evidence>
<dbReference type="Pfam" id="PF13531">
    <property type="entry name" value="SBP_bac_11"/>
    <property type="match status" value="1"/>
</dbReference>
<dbReference type="AlphaFoldDB" id="A0AAF1K0R7"/>
<evidence type="ECO:0000256" key="1">
    <source>
        <dbReference type="SAM" id="SignalP"/>
    </source>
</evidence>
<keyword evidence="3" id="KW-1185">Reference proteome</keyword>
<proteinExistence type="predicted"/>
<gene>
    <name evidence="2" type="ORF">GXW79_17550</name>
</gene>
<name>A0AAF1K0R7_9PROT</name>
<protein>
    <submittedName>
        <fullName evidence="2">ABC transporter substrate-binding protein</fullName>
    </submittedName>
</protein>
<reference evidence="2" key="1">
    <citation type="submission" date="2020-01" db="EMBL/GenBank/DDBJ databases">
        <authorList>
            <person name="Rat A."/>
        </authorList>
    </citation>
    <scope>NUCLEOTIDE SEQUENCE</scope>
    <source>
        <strain evidence="2">LMG 28251</strain>
    </source>
</reference>
<organism evidence="2 3">
    <name type="scientific">Plastoroseomonas arctica</name>
    <dbReference type="NCBI Taxonomy" id="1509237"/>
    <lineage>
        <taxon>Bacteria</taxon>
        <taxon>Pseudomonadati</taxon>
        <taxon>Pseudomonadota</taxon>
        <taxon>Alphaproteobacteria</taxon>
        <taxon>Acetobacterales</taxon>
        <taxon>Acetobacteraceae</taxon>
        <taxon>Plastoroseomonas</taxon>
    </lineage>
</organism>